<proteinExistence type="predicted"/>
<dbReference type="OrthoDB" id="5139943at2759"/>
<sequence length="420" mass="46328">MESMDPTYLQTPSPRAASNLDTIPVELIRRIASLGSFESAIALMQTNHTLRKACCDWTVFRDMSECSASSEQPRCHCATTLSSSSFRRKMSETDLARWCPAPGTAWINEAMVRAAPQWLPQTTAAHHPLTLTGKIKSLFGQLDRSSPLENQALQFCLVLRILSLEFPPDRLLCGAVGGTAYMSDGIRNVYAKVAQLYDDRFSACELRRDILLKHLGDHTAISTNFLSGACTLAELYAAAYEAMVVLVLEKRIEMASWRAAQEIGVGNIHPWDVTANYIGPIRPLTVDLSVPTAVSIPFLAFMKLPHPFSGQSTRKFTTCHLAAMTSSLFMEEGVWCGIATLVHSPLAEAYLPGTDASPWINHRPIFGSWELDLRFVVIGDDHAGKLTVRAHMQNPPPYDSSSTFTITRGEGEWHIASVSI</sequence>
<gene>
    <name evidence="1" type="ORF">K402DRAFT_93126</name>
</gene>
<accession>A0A6G1GZ51</accession>
<organism evidence="1 2">
    <name type="scientific">Aulographum hederae CBS 113979</name>
    <dbReference type="NCBI Taxonomy" id="1176131"/>
    <lineage>
        <taxon>Eukaryota</taxon>
        <taxon>Fungi</taxon>
        <taxon>Dikarya</taxon>
        <taxon>Ascomycota</taxon>
        <taxon>Pezizomycotina</taxon>
        <taxon>Dothideomycetes</taxon>
        <taxon>Pleosporomycetidae</taxon>
        <taxon>Aulographales</taxon>
        <taxon>Aulographaceae</taxon>
    </lineage>
</organism>
<evidence type="ECO:0000313" key="1">
    <source>
        <dbReference type="EMBL" id="KAF1986231.1"/>
    </source>
</evidence>
<evidence type="ECO:0000313" key="2">
    <source>
        <dbReference type="Proteomes" id="UP000800041"/>
    </source>
</evidence>
<keyword evidence="2" id="KW-1185">Reference proteome</keyword>
<evidence type="ECO:0008006" key="3">
    <source>
        <dbReference type="Google" id="ProtNLM"/>
    </source>
</evidence>
<reference evidence="1" key="1">
    <citation type="journal article" date="2020" name="Stud. Mycol.">
        <title>101 Dothideomycetes genomes: a test case for predicting lifestyles and emergence of pathogens.</title>
        <authorList>
            <person name="Haridas S."/>
            <person name="Albert R."/>
            <person name="Binder M."/>
            <person name="Bloem J."/>
            <person name="Labutti K."/>
            <person name="Salamov A."/>
            <person name="Andreopoulos B."/>
            <person name="Baker S."/>
            <person name="Barry K."/>
            <person name="Bills G."/>
            <person name="Bluhm B."/>
            <person name="Cannon C."/>
            <person name="Castanera R."/>
            <person name="Culley D."/>
            <person name="Daum C."/>
            <person name="Ezra D."/>
            <person name="Gonzalez J."/>
            <person name="Henrissat B."/>
            <person name="Kuo A."/>
            <person name="Liang C."/>
            <person name="Lipzen A."/>
            <person name="Lutzoni F."/>
            <person name="Magnuson J."/>
            <person name="Mondo S."/>
            <person name="Nolan M."/>
            <person name="Ohm R."/>
            <person name="Pangilinan J."/>
            <person name="Park H.-J."/>
            <person name="Ramirez L."/>
            <person name="Alfaro M."/>
            <person name="Sun H."/>
            <person name="Tritt A."/>
            <person name="Yoshinaga Y."/>
            <person name="Zwiers L.-H."/>
            <person name="Turgeon B."/>
            <person name="Goodwin S."/>
            <person name="Spatafora J."/>
            <person name="Crous P."/>
            <person name="Grigoriev I."/>
        </authorList>
    </citation>
    <scope>NUCLEOTIDE SEQUENCE</scope>
    <source>
        <strain evidence="1">CBS 113979</strain>
    </source>
</reference>
<dbReference type="EMBL" id="ML977158">
    <property type="protein sequence ID" value="KAF1986231.1"/>
    <property type="molecule type" value="Genomic_DNA"/>
</dbReference>
<protein>
    <recommendedName>
        <fullName evidence="3">F-box domain-containing protein</fullName>
    </recommendedName>
</protein>
<name>A0A6G1GZ51_9PEZI</name>
<dbReference type="Proteomes" id="UP000800041">
    <property type="component" value="Unassembled WGS sequence"/>
</dbReference>
<dbReference type="AlphaFoldDB" id="A0A6G1GZ51"/>